<dbReference type="Gene3D" id="1.10.357.10">
    <property type="entry name" value="Tetracycline Repressor, domain 2"/>
    <property type="match status" value="1"/>
</dbReference>
<evidence type="ECO:0000313" key="5">
    <source>
        <dbReference type="Proteomes" id="UP000198280"/>
    </source>
</evidence>
<evidence type="ECO:0000313" key="4">
    <source>
        <dbReference type="EMBL" id="SNT47138.1"/>
    </source>
</evidence>
<dbReference type="PROSITE" id="PS50977">
    <property type="entry name" value="HTH_TETR_2"/>
    <property type="match status" value="1"/>
</dbReference>
<proteinExistence type="predicted"/>
<keyword evidence="5" id="KW-1185">Reference proteome</keyword>
<dbReference type="InterPro" id="IPR001647">
    <property type="entry name" value="HTH_TetR"/>
</dbReference>
<reference evidence="4 5" key="1">
    <citation type="submission" date="2017-06" db="EMBL/GenBank/DDBJ databases">
        <authorList>
            <person name="Kim H.J."/>
            <person name="Triplett B.A."/>
        </authorList>
    </citation>
    <scope>NUCLEOTIDE SEQUENCE [LARGE SCALE GENOMIC DNA]</scope>
    <source>
        <strain evidence="4 5">CGMCC 4.1858</strain>
    </source>
</reference>
<keyword evidence="1 2" id="KW-0238">DNA-binding</keyword>
<dbReference type="Proteomes" id="UP000198280">
    <property type="component" value="Unassembled WGS sequence"/>
</dbReference>
<accession>A0A239MYW7</accession>
<feature type="domain" description="HTH tetR-type" evidence="3">
    <location>
        <begin position="7"/>
        <end position="67"/>
    </location>
</feature>
<dbReference type="RefSeq" id="WP_089228112.1">
    <property type="nucleotide sequence ID" value="NZ_FZOF01000028.1"/>
</dbReference>
<feature type="DNA-binding region" description="H-T-H motif" evidence="2">
    <location>
        <begin position="30"/>
        <end position="49"/>
    </location>
</feature>
<evidence type="ECO:0000256" key="1">
    <source>
        <dbReference type="ARBA" id="ARBA00023125"/>
    </source>
</evidence>
<dbReference type="SUPFAM" id="SSF46689">
    <property type="entry name" value="Homeodomain-like"/>
    <property type="match status" value="1"/>
</dbReference>
<dbReference type="InterPro" id="IPR009057">
    <property type="entry name" value="Homeodomain-like_sf"/>
</dbReference>
<dbReference type="Pfam" id="PF00440">
    <property type="entry name" value="TetR_N"/>
    <property type="match status" value="1"/>
</dbReference>
<sequence length="208" mass="22949">MPRRADPAKRRELLDRVRAYVVAHGLADLSLRPMAKALGTSDRMLLYYFGSKERLVAEALAQDADRPILRFRKVVDAVGTPRDATGMRRLAEALWREIRAPERRALLPLYFQSMASSMLRPERHGPYLGGVITEWADLLAPVFEGLGMSGERARIEARMLVDGAFGMLVASLADGDEEGADLAYRTLLDRLEAGWCAGDRTPGPAAAP</sequence>
<evidence type="ECO:0000256" key="2">
    <source>
        <dbReference type="PROSITE-ProRule" id="PRU00335"/>
    </source>
</evidence>
<organism evidence="4 5">
    <name type="scientific">Actinacidiphila glaucinigra</name>
    <dbReference type="NCBI Taxonomy" id="235986"/>
    <lineage>
        <taxon>Bacteria</taxon>
        <taxon>Bacillati</taxon>
        <taxon>Actinomycetota</taxon>
        <taxon>Actinomycetes</taxon>
        <taxon>Kitasatosporales</taxon>
        <taxon>Streptomycetaceae</taxon>
        <taxon>Actinacidiphila</taxon>
    </lineage>
</organism>
<dbReference type="AlphaFoldDB" id="A0A239MYW7"/>
<evidence type="ECO:0000259" key="3">
    <source>
        <dbReference type="PROSITE" id="PS50977"/>
    </source>
</evidence>
<dbReference type="GO" id="GO:0003677">
    <property type="term" value="F:DNA binding"/>
    <property type="evidence" value="ECO:0007669"/>
    <property type="project" value="UniProtKB-UniRule"/>
</dbReference>
<dbReference type="EMBL" id="FZOF01000028">
    <property type="protein sequence ID" value="SNT47138.1"/>
    <property type="molecule type" value="Genomic_DNA"/>
</dbReference>
<protein>
    <submittedName>
        <fullName evidence="4">Transcriptional regulator, TetR family</fullName>
    </submittedName>
</protein>
<gene>
    <name evidence="4" type="ORF">SAMN05216252_128102</name>
</gene>
<name>A0A239MYW7_9ACTN</name>
<dbReference type="OrthoDB" id="5177743at2"/>